<evidence type="ECO:0000256" key="3">
    <source>
        <dbReference type="ARBA" id="ARBA00022553"/>
    </source>
</evidence>
<dbReference type="PANTHER" id="PTHR24355:SF28">
    <property type="entry name" value="G PROTEIN-COUPLED RECEPTOR KINASE 2"/>
    <property type="match status" value="1"/>
</dbReference>
<evidence type="ECO:0000256" key="7">
    <source>
        <dbReference type="ARBA" id="ARBA00022840"/>
    </source>
</evidence>
<dbReference type="SUPFAM" id="SSF56112">
    <property type="entry name" value="Protein kinase-like (PK-like)"/>
    <property type="match status" value="1"/>
</dbReference>
<keyword evidence="6 10" id="KW-0418">Kinase</keyword>
<dbReference type="AlphaFoldDB" id="A0A267FUH4"/>
<gene>
    <name evidence="14" type="ORF">BOX15_Mlig013374g2</name>
</gene>
<feature type="binding site" evidence="9">
    <location>
        <position position="277"/>
    </location>
    <ligand>
        <name>ATP</name>
        <dbReference type="ChEBI" id="CHEBI:30616"/>
    </ligand>
</feature>
<dbReference type="GO" id="GO:0005524">
    <property type="term" value="F:ATP binding"/>
    <property type="evidence" value="ECO:0007669"/>
    <property type="project" value="UniProtKB-UniRule"/>
</dbReference>
<evidence type="ECO:0000256" key="8">
    <source>
        <dbReference type="PIRSR" id="PIRSR600239-51"/>
    </source>
</evidence>
<reference evidence="14 15" key="1">
    <citation type="submission" date="2017-06" db="EMBL/GenBank/DDBJ databases">
        <title>A platform for efficient transgenesis in Macrostomum lignano, a flatworm model organism for stem cell research.</title>
        <authorList>
            <person name="Berezikov E."/>
        </authorList>
    </citation>
    <scope>NUCLEOTIDE SEQUENCE [LARGE SCALE GENOMIC DNA]</scope>
    <source>
        <strain evidence="14">DV1</strain>
        <tissue evidence="14">Whole organism</tissue>
    </source>
</reference>
<dbReference type="Gene3D" id="1.10.167.10">
    <property type="entry name" value="Regulator of G-protein Signalling 4, domain 2"/>
    <property type="match status" value="1"/>
</dbReference>
<feature type="compositionally biased region" description="Polar residues" evidence="11">
    <location>
        <begin position="144"/>
        <end position="157"/>
    </location>
</feature>
<dbReference type="PRINTS" id="PR00717">
    <property type="entry name" value="GPCRKINASE"/>
</dbReference>
<evidence type="ECO:0000256" key="4">
    <source>
        <dbReference type="ARBA" id="ARBA00022679"/>
    </source>
</evidence>
<dbReference type="PROSITE" id="PS50132">
    <property type="entry name" value="RGS"/>
    <property type="match status" value="1"/>
</dbReference>
<dbReference type="Gene3D" id="1.10.510.10">
    <property type="entry name" value="Transferase(Phosphotransferase) domain 1"/>
    <property type="match status" value="1"/>
</dbReference>
<dbReference type="SUPFAM" id="SSF48097">
    <property type="entry name" value="Regulator of G-protein signaling, RGS"/>
    <property type="match status" value="2"/>
</dbReference>
<evidence type="ECO:0000256" key="10">
    <source>
        <dbReference type="RuleBase" id="RU000308"/>
    </source>
</evidence>
<dbReference type="Gene3D" id="3.30.200.20">
    <property type="entry name" value="Phosphorylase Kinase, domain 1"/>
    <property type="match status" value="1"/>
</dbReference>
<keyword evidence="4 10" id="KW-0808">Transferase</keyword>
<evidence type="ECO:0000256" key="2">
    <source>
        <dbReference type="ARBA" id="ARBA00022527"/>
    </source>
</evidence>
<evidence type="ECO:0000256" key="11">
    <source>
        <dbReference type="SAM" id="MobiDB-lite"/>
    </source>
</evidence>
<evidence type="ECO:0000259" key="13">
    <source>
        <dbReference type="PROSITE" id="PS50132"/>
    </source>
</evidence>
<keyword evidence="7 9" id="KW-0067">ATP-binding</keyword>
<dbReference type="EMBL" id="NIVC01000746">
    <property type="protein sequence ID" value="PAA77386.1"/>
    <property type="molecule type" value="Genomic_DNA"/>
</dbReference>
<feature type="domain" description="RGS" evidence="13">
    <location>
        <begin position="59"/>
        <end position="224"/>
    </location>
</feature>
<dbReference type="GO" id="GO:0004703">
    <property type="term" value="F:G protein-coupled receptor kinase activity"/>
    <property type="evidence" value="ECO:0007669"/>
    <property type="project" value="InterPro"/>
</dbReference>
<evidence type="ECO:0000313" key="15">
    <source>
        <dbReference type="Proteomes" id="UP000215902"/>
    </source>
</evidence>
<accession>A0A267FUH4</accession>
<comment type="caution">
    <text evidence="14">The sequence shown here is derived from an EMBL/GenBank/DDBJ whole genome shotgun (WGS) entry which is preliminary data.</text>
</comment>
<dbReference type="InterPro" id="IPR000239">
    <property type="entry name" value="GPCR_kinase"/>
</dbReference>
<sequence>MELENIVANTIYIKAKESGCDKDKGRSKKWRKILQFPHINICLPLAEEIEKTFDYIVEQQPIGRRLFWSFCCTAEPVLKTSVEFLDKVAEFELSIDDQRLPLAQEICNSFLQLAFSGPGIIELIGSENRDSVLASLNSQAKQSASGNDVTAKTNDPSTGDNSTGAAAATASDAAATALPDGGRGCPSNAPSKELFTACAKSVRSHLSGEPFDRFLDSLFFKRYLQWKWLERQPVTKRTFRMYRVLGKGGFGEVCACQVRSTGKLYACKKLEKKRIKKRGGERLALNEKQILQRANSRFVVSLAYAFETKDALCLVLTIMNGGDLKFHIHSMAPNCVSNGPNKGVSYGFDEARARYYAAEITCGLEHLHGMRIVYRDLKPENILIDDVGHVRISDLGLAIELEEGGAAKGKVGTLGYMAPEVVRGERYAFPVDWFGLGCIVFEMLAGRSPFRRRKERVKREEIDRRVREDTEDYSAAGSDGESPFSQSAEAFCRALLAKDPAERLGTASGANELREHDFFRGAINWRRLEAGVEPVPFSPDPHAVYAKDVLDIEQFSTVKGVHLDDKDQDFYSRFNTGAVSIPFQEEIIETECFADLEVYYSASGGLVDSLNPDLPPLSPKKGLFSKLFGGGKRDRRAGASSAASKSVSEV</sequence>
<dbReference type="InterPro" id="IPR011009">
    <property type="entry name" value="Kinase-like_dom_sf"/>
</dbReference>
<dbReference type="FunFam" id="1.10.510.10:FF:000074">
    <property type="entry name" value="G protein-coupled receptor kinase"/>
    <property type="match status" value="1"/>
</dbReference>
<dbReference type="SMART" id="SM00315">
    <property type="entry name" value="RGS"/>
    <property type="match status" value="1"/>
</dbReference>
<feature type="domain" description="Protein kinase" evidence="12">
    <location>
        <begin position="239"/>
        <end position="519"/>
    </location>
</feature>
<feature type="active site" description="Proton acceptor" evidence="8">
    <location>
        <position position="376"/>
    </location>
</feature>
<dbReference type="PROSITE" id="PS00107">
    <property type="entry name" value="PROTEIN_KINASE_ATP"/>
    <property type="match status" value="1"/>
</dbReference>
<feature type="region of interest" description="Disordered" evidence="11">
    <location>
        <begin position="144"/>
        <end position="166"/>
    </location>
</feature>
<dbReference type="SMART" id="SM00133">
    <property type="entry name" value="S_TK_X"/>
    <property type="match status" value="1"/>
</dbReference>
<feature type="region of interest" description="Disordered" evidence="11">
    <location>
        <begin position="628"/>
        <end position="650"/>
    </location>
</feature>
<dbReference type="PANTHER" id="PTHR24355">
    <property type="entry name" value="G PROTEIN-COUPLED RECEPTOR KINASE/RIBOSOMAL PROTEIN S6 KINASE"/>
    <property type="match status" value="1"/>
</dbReference>
<keyword evidence="3" id="KW-0597">Phosphoprotein</keyword>
<dbReference type="InterPro" id="IPR000719">
    <property type="entry name" value="Prot_kinase_dom"/>
</dbReference>
<dbReference type="InterPro" id="IPR044926">
    <property type="entry name" value="RGS_subdomain_2"/>
</dbReference>
<dbReference type="GO" id="GO:0007165">
    <property type="term" value="P:signal transduction"/>
    <property type="evidence" value="ECO:0007669"/>
    <property type="project" value="InterPro"/>
</dbReference>
<dbReference type="PROSITE" id="PS00108">
    <property type="entry name" value="PROTEIN_KINASE_ST"/>
    <property type="match status" value="1"/>
</dbReference>
<keyword evidence="5 9" id="KW-0547">Nucleotide-binding</keyword>
<protein>
    <recommendedName>
        <fullName evidence="10">G protein-coupled receptor kinase</fullName>
        <ecNumber evidence="10">2.7.11.-</ecNumber>
    </recommendedName>
</protein>
<evidence type="ECO:0000256" key="9">
    <source>
        <dbReference type="PROSITE-ProRule" id="PRU10141"/>
    </source>
</evidence>
<dbReference type="InterPro" id="IPR008271">
    <property type="entry name" value="Ser/Thr_kinase_AS"/>
</dbReference>
<dbReference type="GO" id="GO:0009966">
    <property type="term" value="P:regulation of signal transduction"/>
    <property type="evidence" value="ECO:0007669"/>
    <property type="project" value="TreeGrafter"/>
</dbReference>
<evidence type="ECO:0000256" key="6">
    <source>
        <dbReference type="ARBA" id="ARBA00022777"/>
    </source>
</evidence>
<dbReference type="PROSITE" id="PS50011">
    <property type="entry name" value="PROTEIN_KINASE_DOM"/>
    <property type="match status" value="1"/>
</dbReference>
<feature type="compositionally biased region" description="Low complexity" evidence="11">
    <location>
        <begin position="638"/>
        <end position="650"/>
    </location>
</feature>
<dbReference type="SMART" id="SM00220">
    <property type="entry name" value="S_TKc"/>
    <property type="match status" value="1"/>
</dbReference>
<evidence type="ECO:0000256" key="1">
    <source>
        <dbReference type="ARBA" id="ARBA00009793"/>
    </source>
</evidence>
<dbReference type="InterPro" id="IPR016137">
    <property type="entry name" value="RGS"/>
</dbReference>
<dbReference type="EC" id="2.7.11.-" evidence="10"/>
<dbReference type="InterPro" id="IPR000961">
    <property type="entry name" value="AGC-kinase_C"/>
</dbReference>
<dbReference type="Pfam" id="PF00069">
    <property type="entry name" value="Pkinase"/>
    <property type="match status" value="1"/>
</dbReference>
<dbReference type="STRING" id="282301.A0A267FUH4"/>
<dbReference type="OrthoDB" id="354826at2759"/>
<keyword evidence="15" id="KW-1185">Reference proteome</keyword>
<comment type="similarity">
    <text evidence="1 10">Belongs to the protein kinase superfamily. AGC Ser/Thr protein kinase family. GPRK subfamily.</text>
</comment>
<proteinExistence type="inferred from homology"/>
<dbReference type="InterPro" id="IPR036305">
    <property type="entry name" value="RGS_sf"/>
</dbReference>
<dbReference type="Proteomes" id="UP000215902">
    <property type="component" value="Unassembled WGS sequence"/>
</dbReference>
<feature type="region of interest" description="Disordered" evidence="11">
    <location>
        <begin position="463"/>
        <end position="484"/>
    </location>
</feature>
<evidence type="ECO:0000256" key="5">
    <source>
        <dbReference type="ARBA" id="ARBA00022741"/>
    </source>
</evidence>
<name>A0A267FUH4_9PLAT</name>
<keyword evidence="2 10" id="KW-0723">Serine/threonine-protein kinase</keyword>
<evidence type="ECO:0000313" key="14">
    <source>
        <dbReference type="EMBL" id="PAA77386.1"/>
    </source>
</evidence>
<dbReference type="InterPro" id="IPR017441">
    <property type="entry name" value="Protein_kinase_ATP_BS"/>
</dbReference>
<evidence type="ECO:0000259" key="12">
    <source>
        <dbReference type="PROSITE" id="PS50011"/>
    </source>
</evidence>
<dbReference type="GO" id="GO:0005737">
    <property type="term" value="C:cytoplasm"/>
    <property type="evidence" value="ECO:0007669"/>
    <property type="project" value="TreeGrafter"/>
</dbReference>
<organism evidence="14 15">
    <name type="scientific">Macrostomum lignano</name>
    <dbReference type="NCBI Taxonomy" id="282301"/>
    <lineage>
        <taxon>Eukaryota</taxon>
        <taxon>Metazoa</taxon>
        <taxon>Spiralia</taxon>
        <taxon>Lophotrochozoa</taxon>
        <taxon>Platyhelminthes</taxon>
        <taxon>Rhabditophora</taxon>
        <taxon>Macrostomorpha</taxon>
        <taxon>Macrostomida</taxon>
        <taxon>Macrostomidae</taxon>
        <taxon>Macrostomum</taxon>
    </lineage>
</organism>
<dbReference type="Pfam" id="PF00615">
    <property type="entry name" value="RGS"/>
    <property type="match status" value="1"/>
</dbReference>